<evidence type="ECO:0000313" key="2">
    <source>
        <dbReference type="EMBL" id="EGU83924.1"/>
    </source>
</evidence>
<feature type="domain" description="VOC" evidence="1">
    <location>
        <begin position="76"/>
        <end position="200"/>
    </location>
</feature>
<dbReference type="Pfam" id="PF22658">
    <property type="entry name" value="YycE-like_N"/>
    <property type="match status" value="1"/>
</dbReference>
<dbReference type="EMBL" id="AFQF01001763">
    <property type="protein sequence ID" value="EGU83924.1"/>
    <property type="molecule type" value="Genomic_DNA"/>
</dbReference>
<dbReference type="CDD" id="cd06587">
    <property type="entry name" value="VOC"/>
    <property type="match status" value="1"/>
</dbReference>
<sequence length="204" mass="22398">MSAGMRCMPLCDHHEGNAAKCLLRGRPGNLVEAAFTLRLANAFGSLILGPKDVGLKLCGLPLHSNSLQTNMSAPIASAHLRVARPTNNIDALLPFYVDGLGFKKIGEFRDHDGFDGLMLGHEGAGYHLEFTAKRGHDAGRSPTQDNLMIFYLPKKEEFDDAVARMEKAGIVSVTSFNPYWDQCGKTFEDADGYRVVLANMKWNL</sequence>
<proteinExistence type="predicted"/>
<dbReference type="OrthoDB" id="2338662at2759"/>
<dbReference type="InterPro" id="IPR058997">
    <property type="entry name" value="YycE-like_C"/>
</dbReference>
<comment type="caution">
    <text evidence="2">The sequence shown here is derived from an EMBL/GenBank/DDBJ whole genome shotgun (WGS) entry which is preliminary data.</text>
</comment>
<dbReference type="InterPro" id="IPR029068">
    <property type="entry name" value="Glyas_Bleomycin-R_OHBP_Dase"/>
</dbReference>
<dbReference type="PROSITE" id="PS51819">
    <property type="entry name" value="VOC"/>
    <property type="match status" value="1"/>
</dbReference>
<dbReference type="Pfam" id="PF22659">
    <property type="entry name" value="YycE-like_C"/>
    <property type="match status" value="1"/>
</dbReference>
<dbReference type="Gene3D" id="3.10.180.10">
    <property type="entry name" value="2,3-Dihydroxybiphenyl 1,2-Dioxygenase, domain 1"/>
    <property type="match status" value="1"/>
</dbReference>
<dbReference type="PaxDb" id="5507-FOXG_09609P0"/>
<organism evidence="2">
    <name type="scientific">Fusarium oxysporum (strain Fo5176)</name>
    <name type="common">Fusarium vascular wilt</name>
    <dbReference type="NCBI Taxonomy" id="660025"/>
    <lineage>
        <taxon>Eukaryota</taxon>
        <taxon>Fungi</taxon>
        <taxon>Dikarya</taxon>
        <taxon>Ascomycota</taxon>
        <taxon>Pezizomycotina</taxon>
        <taxon>Sordariomycetes</taxon>
        <taxon>Hypocreomycetidae</taxon>
        <taxon>Hypocreales</taxon>
        <taxon>Nectriaceae</taxon>
        <taxon>Fusarium</taxon>
        <taxon>Fusarium oxysporum species complex</taxon>
    </lineage>
</organism>
<dbReference type="AlphaFoldDB" id="F9FGP4"/>
<dbReference type="InterPro" id="IPR058998">
    <property type="entry name" value="YycE-like_N"/>
</dbReference>
<dbReference type="InterPro" id="IPR037523">
    <property type="entry name" value="VOC_core"/>
</dbReference>
<name>F9FGP4_FUSOF</name>
<evidence type="ECO:0000259" key="1">
    <source>
        <dbReference type="PROSITE" id="PS51819"/>
    </source>
</evidence>
<protein>
    <recommendedName>
        <fullName evidence="1">VOC domain-containing protein</fullName>
    </recommendedName>
</protein>
<accession>F9FGP4</accession>
<reference evidence="2" key="1">
    <citation type="journal article" date="2012" name="Mol. Plant Microbe Interact.">
        <title>A highly conserved effector in Fusarium oxysporum is required for full virulence on Arabidopsis.</title>
        <authorList>
            <person name="Thatcher L.F."/>
            <person name="Gardiner D.M."/>
            <person name="Kazan K."/>
            <person name="Manners J."/>
        </authorList>
    </citation>
    <scope>NUCLEOTIDE SEQUENCE [LARGE SCALE GENOMIC DNA]</scope>
    <source>
        <strain evidence="2">Fo5176</strain>
    </source>
</reference>
<gene>
    <name evidence="2" type="ORF">FOXB_05573</name>
</gene>
<dbReference type="SUPFAM" id="SSF54593">
    <property type="entry name" value="Glyoxalase/Bleomycin resistance protein/Dihydroxybiphenyl dioxygenase"/>
    <property type="match status" value="1"/>
</dbReference>